<dbReference type="InterPro" id="IPR011990">
    <property type="entry name" value="TPR-like_helical_dom_sf"/>
</dbReference>
<evidence type="ECO:0000256" key="2">
    <source>
        <dbReference type="ARBA" id="ARBA00023136"/>
    </source>
</evidence>
<dbReference type="Proteomes" id="UP000245999">
    <property type="component" value="Chromosome"/>
</dbReference>
<dbReference type="KEGG" id="hnv:DDQ68_02610"/>
<organism evidence="7 8">
    <name type="scientific">Hymenobacter nivis</name>
    <dbReference type="NCBI Taxonomy" id="1850093"/>
    <lineage>
        <taxon>Bacteria</taxon>
        <taxon>Pseudomonadati</taxon>
        <taxon>Bacteroidota</taxon>
        <taxon>Cytophagia</taxon>
        <taxon>Cytophagales</taxon>
        <taxon>Hymenobacteraceae</taxon>
        <taxon>Hymenobacter</taxon>
    </lineage>
</organism>
<feature type="repeat" description="TPR" evidence="4">
    <location>
        <begin position="118"/>
        <end position="151"/>
    </location>
</feature>
<keyword evidence="2 5" id="KW-0472">Membrane</keyword>
<dbReference type="InterPro" id="IPR019734">
    <property type="entry name" value="TPR_rpt"/>
</dbReference>
<dbReference type="SUPFAM" id="SSF103088">
    <property type="entry name" value="OmpA-like"/>
    <property type="match status" value="1"/>
</dbReference>
<dbReference type="EMBL" id="CP029145">
    <property type="protein sequence ID" value="AWM31770.1"/>
    <property type="molecule type" value="Genomic_DNA"/>
</dbReference>
<evidence type="ECO:0000259" key="6">
    <source>
        <dbReference type="PROSITE" id="PS51123"/>
    </source>
</evidence>
<dbReference type="Pfam" id="PF07676">
    <property type="entry name" value="PD40"/>
    <property type="match status" value="3"/>
</dbReference>
<gene>
    <name evidence="7" type="ORF">DDQ68_02610</name>
</gene>
<sequence>MRLLGTFWDKGRRYALGSGLVLAVVLSGPLSAQAQGIAPPVITNTKARGLYEKAKAQAKDREFSKALETLGTLTQKFPSLGEGWLMKGSLLKAQGDTRGALVAYREGLAKVPPDAARATQYLLLGDLALQYGDYATAGVAYRQLLKVGPKVARHRAVAERGLRTCVFAEAALKHPVGPPPAPLGPPLNGFKFQYFPTLTADSRFLLFTGRPMVSSGEDLFVSRRAADGTFSPPVSIAPTINSSYNEGAGTISGDGKTLVFASCDRPKSVGNCDLYISRRTGNTWSPPQNLGAAVNSPEWDSQPSLSADGRTLYFTSTRRGGQGQEDLYVTTLQPDGAWAPAKNLGAPVNTPGKDMAPFIHASGTTLYYVTDGLVGMGGLDVFRSEAAAGGTWGPPANLGYPLNTFEDEASMFVSSDNQRGFYSRTQMGDEKPAAPGAPALERGVQLFGFDVPAEAKARETSTYAQGRVFDATTKKPMRADVKIYDVDTDALTQFVTSDPETGEYTAVLNEGHRYAMYAAADKYLLKSLSFDYAGKQQFNPFTLDIYLDPVRAGRSVVLNNLFFDTNKYELEPRSRTELNRLIEFMRQYQDVQIEVSGHTDNVGTDAANLQLSERRAQAVVAYLTAHGVQAARLRAKGYGAARALGPNDTDASRRLNRRIELRIL</sequence>
<comment type="subcellular location">
    <subcellularLocation>
        <location evidence="1">Cell outer membrane</location>
    </subcellularLocation>
</comment>
<dbReference type="SUPFAM" id="SSF48452">
    <property type="entry name" value="TPR-like"/>
    <property type="match status" value="1"/>
</dbReference>
<dbReference type="InterPro" id="IPR050330">
    <property type="entry name" value="Bact_OuterMem_StrucFunc"/>
</dbReference>
<dbReference type="Pfam" id="PF00691">
    <property type="entry name" value="OmpA"/>
    <property type="match status" value="1"/>
</dbReference>
<dbReference type="InterPro" id="IPR006690">
    <property type="entry name" value="OMPA-like_CS"/>
</dbReference>
<dbReference type="Gene3D" id="3.30.1330.60">
    <property type="entry name" value="OmpA-like domain"/>
    <property type="match status" value="1"/>
</dbReference>
<dbReference type="PRINTS" id="PR01021">
    <property type="entry name" value="OMPADOMAIN"/>
</dbReference>
<keyword evidence="4" id="KW-0802">TPR repeat</keyword>
<dbReference type="Gene3D" id="1.25.40.10">
    <property type="entry name" value="Tetratricopeptide repeat domain"/>
    <property type="match status" value="1"/>
</dbReference>
<dbReference type="InterPro" id="IPR006665">
    <property type="entry name" value="OmpA-like"/>
</dbReference>
<protein>
    <recommendedName>
        <fullName evidence="6">OmpA-like domain-containing protein</fullName>
    </recommendedName>
</protein>
<dbReference type="InterPro" id="IPR036737">
    <property type="entry name" value="OmpA-like_sf"/>
</dbReference>
<dbReference type="PROSITE" id="PS01068">
    <property type="entry name" value="OMPA_1"/>
    <property type="match status" value="1"/>
</dbReference>
<evidence type="ECO:0000256" key="1">
    <source>
        <dbReference type="ARBA" id="ARBA00004442"/>
    </source>
</evidence>
<evidence type="ECO:0000313" key="8">
    <source>
        <dbReference type="Proteomes" id="UP000245999"/>
    </source>
</evidence>
<dbReference type="AlphaFoldDB" id="A0A2Z3GSX6"/>
<evidence type="ECO:0000256" key="5">
    <source>
        <dbReference type="PROSITE-ProRule" id="PRU00473"/>
    </source>
</evidence>
<evidence type="ECO:0000256" key="4">
    <source>
        <dbReference type="PROSITE-ProRule" id="PRU00339"/>
    </source>
</evidence>
<keyword evidence="3" id="KW-0998">Cell outer membrane</keyword>
<accession>A0A2Z3GSX6</accession>
<dbReference type="PROSITE" id="PS51123">
    <property type="entry name" value="OMPA_2"/>
    <property type="match status" value="1"/>
</dbReference>
<reference evidence="8" key="1">
    <citation type="submission" date="2018-04" db="EMBL/GenBank/DDBJ databases">
        <title>Complete genome of Antarctic heterotrophic bacterium Hymenobacter nivis.</title>
        <authorList>
            <person name="Terashima M."/>
        </authorList>
    </citation>
    <scope>NUCLEOTIDE SEQUENCE [LARGE SCALE GENOMIC DNA]</scope>
    <source>
        <strain evidence="8">NBRC 111535</strain>
    </source>
</reference>
<keyword evidence="8" id="KW-1185">Reference proteome</keyword>
<dbReference type="GO" id="GO:0009279">
    <property type="term" value="C:cell outer membrane"/>
    <property type="evidence" value="ECO:0007669"/>
    <property type="project" value="UniProtKB-SubCell"/>
</dbReference>
<dbReference type="InterPro" id="IPR006664">
    <property type="entry name" value="OMP_bac"/>
</dbReference>
<evidence type="ECO:0000313" key="7">
    <source>
        <dbReference type="EMBL" id="AWM31770.1"/>
    </source>
</evidence>
<dbReference type="InterPro" id="IPR011659">
    <property type="entry name" value="WD40"/>
</dbReference>
<dbReference type="PROSITE" id="PS50005">
    <property type="entry name" value="TPR"/>
    <property type="match status" value="1"/>
</dbReference>
<dbReference type="SMART" id="SM00028">
    <property type="entry name" value="TPR"/>
    <property type="match status" value="3"/>
</dbReference>
<proteinExistence type="predicted"/>
<dbReference type="PANTHER" id="PTHR30329">
    <property type="entry name" value="STATOR ELEMENT OF FLAGELLAR MOTOR COMPLEX"/>
    <property type="match status" value="1"/>
</dbReference>
<dbReference type="PANTHER" id="PTHR30329:SF21">
    <property type="entry name" value="LIPOPROTEIN YIAD-RELATED"/>
    <property type="match status" value="1"/>
</dbReference>
<name>A0A2Z3GSX6_9BACT</name>
<dbReference type="CDD" id="cd07185">
    <property type="entry name" value="OmpA_C-like"/>
    <property type="match status" value="1"/>
</dbReference>
<dbReference type="SUPFAM" id="SSF82171">
    <property type="entry name" value="DPP6 N-terminal domain-like"/>
    <property type="match status" value="1"/>
</dbReference>
<dbReference type="OrthoDB" id="1488841at2"/>
<feature type="domain" description="OmpA-like" evidence="6">
    <location>
        <begin position="550"/>
        <end position="664"/>
    </location>
</feature>
<dbReference type="RefSeq" id="WP_109654557.1">
    <property type="nucleotide sequence ID" value="NZ_CP029145.1"/>
</dbReference>
<evidence type="ECO:0000256" key="3">
    <source>
        <dbReference type="ARBA" id="ARBA00023237"/>
    </source>
</evidence>
<dbReference type="Gene3D" id="2.120.10.30">
    <property type="entry name" value="TolB, C-terminal domain"/>
    <property type="match status" value="1"/>
</dbReference>
<dbReference type="InterPro" id="IPR011042">
    <property type="entry name" value="6-blade_b-propeller_TolB-like"/>
</dbReference>